<dbReference type="InterPro" id="IPR002938">
    <property type="entry name" value="FAD-bd"/>
</dbReference>
<evidence type="ECO:0000256" key="4">
    <source>
        <dbReference type="ARBA" id="ARBA00022630"/>
    </source>
</evidence>
<evidence type="ECO:0000256" key="2">
    <source>
        <dbReference type="ARBA" id="ARBA00004749"/>
    </source>
</evidence>
<dbReference type="PRINTS" id="PR00420">
    <property type="entry name" value="RNGMNOXGNASE"/>
</dbReference>
<dbReference type="GO" id="GO:0110142">
    <property type="term" value="C:ubiquinone biosynthesis complex"/>
    <property type="evidence" value="ECO:0007669"/>
    <property type="project" value="UniProtKB-ARBA"/>
</dbReference>
<feature type="domain" description="FAD-binding" evidence="9">
    <location>
        <begin position="8"/>
        <end position="339"/>
    </location>
</feature>
<dbReference type="EMBL" id="CACVAY010000010">
    <property type="protein sequence ID" value="CAA6801851.1"/>
    <property type="molecule type" value="Genomic_DNA"/>
</dbReference>
<dbReference type="GO" id="GO:0006744">
    <property type="term" value="P:ubiquinone biosynthetic process"/>
    <property type="evidence" value="ECO:0007669"/>
    <property type="project" value="UniProtKB-UniPathway"/>
</dbReference>
<protein>
    <submittedName>
        <fullName evidence="10">2-octaprenyl-3-methyl-6-methoxy-1,4-benzoquinol hydroxylase (EC)</fullName>
        <ecNumber evidence="10">1.14.13.-</ecNumber>
    </submittedName>
</protein>
<comment type="cofactor">
    <cofactor evidence="1">
        <name>FAD</name>
        <dbReference type="ChEBI" id="CHEBI:57692"/>
    </cofactor>
</comment>
<evidence type="ECO:0000256" key="1">
    <source>
        <dbReference type="ARBA" id="ARBA00001974"/>
    </source>
</evidence>
<dbReference type="InterPro" id="IPR036188">
    <property type="entry name" value="FAD/NAD-bd_sf"/>
</dbReference>
<keyword evidence="4" id="KW-0285">Flavoprotein</keyword>
<reference evidence="10" key="1">
    <citation type="submission" date="2020-01" db="EMBL/GenBank/DDBJ databases">
        <authorList>
            <person name="Meier V. D."/>
            <person name="Meier V D."/>
        </authorList>
    </citation>
    <scope>NUCLEOTIDE SEQUENCE</scope>
    <source>
        <strain evidence="10">HLG_WM_MAG_07</strain>
    </source>
</reference>
<keyword evidence="5" id="KW-0274">FAD</keyword>
<dbReference type="GO" id="GO:0016705">
    <property type="term" value="F:oxidoreductase activity, acting on paired donors, with incorporation or reduction of molecular oxygen"/>
    <property type="evidence" value="ECO:0007669"/>
    <property type="project" value="InterPro"/>
</dbReference>
<dbReference type="FunFam" id="3.50.50.60:FF:000021">
    <property type="entry name" value="Ubiquinone biosynthesis monooxygenase COQ6"/>
    <property type="match status" value="1"/>
</dbReference>
<dbReference type="GO" id="GO:0004497">
    <property type="term" value="F:monooxygenase activity"/>
    <property type="evidence" value="ECO:0007669"/>
    <property type="project" value="UniProtKB-KW"/>
</dbReference>
<dbReference type="Gene3D" id="3.50.50.60">
    <property type="entry name" value="FAD/NAD(P)-binding domain"/>
    <property type="match status" value="2"/>
</dbReference>
<gene>
    <name evidence="10" type="ORF">HELGO_WM10600</name>
</gene>
<accession>A0A6S6S0F4</accession>
<sequence length="391" mass="42877">MSDNVAFDIVIVGGATVGSLLACSLAQQDLRIALIEPHYPAQVLDDAPTELRVSAISPYSQEALENIGAWHLLPENRISPYEFMHVWDGTGDGKIHFSAADMGIPCLGHIIENTLVQSALHQRVKSFNNINVFSTSLNSYTVDEDEVSVLLDNDVTLSAKLIIGADGVRSKVRELAGIDLRVNPYFQKGLVAVVETDLPHQDTAWQRFLPTGPLAFLPLANGTCSIVWTLPSDQADYYLKMSEEDFNRRLTEALGNKLGSVRVKSQRAAFPLSGRQAESIVQKRVALVGDAAHTIHPLAGQGVNLGIKDALGLVSVLTDVVPQALGDYDVLRRYERSRRGENLLTEKTMEGFKLLFGNTFSPIQILRNTGLNMVDQLDPVKHSLMRHAMGL</sequence>
<dbReference type="PROSITE" id="PS01304">
    <property type="entry name" value="UBIH"/>
    <property type="match status" value="1"/>
</dbReference>
<dbReference type="PANTHER" id="PTHR43876">
    <property type="entry name" value="UBIQUINONE BIOSYNTHESIS MONOOXYGENASE COQ6, MITOCHONDRIAL"/>
    <property type="match status" value="1"/>
</dbReference>
<dbReference type="NCBIfam" id="TIGR01988">
    <property type="entry name" value="Ubi-OHases"/>
    <property type="match status" value="1"/>
</dbReference>
<evidence type="ECO:0000256" key="3">
    <source>
        <dbReference type="ARBA" id="ARBA00005349"/>
    </source>
</evidence>
<dbReference type="SUPFAM" id="SSF51905">
    <property type="entry name" value="FAD/NAD(P)-binding domain"/>
    <property type="match status" value="1"/>
</dbReference>
<evidence type="ECO:0000256" key="6">
    <source>
        <dbReference type="ARBA" id="ARBA00023002"/>
    </source>
</evidence>
<keyword evidence="7" id="KW-0503">Monooxygenase</keyword>
<dbReference type="UniPathway" id="UPA00232"/>
<dbReference type="GO" id="GO:0071949">
    <property type="term" value="F:FAD binding"/>
    <property type="evidence" value="ECO:0007669"/>
    <property type="project" value="InterPro"/>
</dbReference>
<evidence type="ECO:0000256" key="8">
    <source>
        <dbReference type="ARBA" id="ARBA00065734"/>
    </source>
</evidence>
<dbReference type="PANTHER" id="PTHR43876:SF7">
    <property type="entry name" value="UBIQUINONE BIOSYNTHESIS MONOOXYGENASE COQ6, MITOCHONDRIAL"/>
    <property type="match status" value="1"/>
</dbReference>
<organism evidence="10">
    <name type="scientific">uncultured Thiotrichaceae bacterium</name>
    <dbReference type="NCBI Taxonomy" id="298394"/>
    <lineage>
        <taxon>Bacteria</taxon>
        <taxon>Pseudomonadati</taxon>
        <taxon>Pseudomonadota</taxon>
        <taxon>Gammaproteobacteria</taxon>
        <taxon>Thiotrichales</taxon>
        <taxon>Thiotrichaceae</taxon>
        <taxon>environmental samples</taxon>
    </lineage>
</organism>
<comment type="similarity">
    <text evidence="3">Belongs to the UbiH/COQ6 family.</text>
</comment>
<name>A0A6S6S0F4_9GAMM</name>
<dbReference type="Pfam" id="PF01494">
    <property type="entry name" value="FAD_binding_3"/>
    <property type="match status" value="1"/>
</dbReference>
<dbReference type="InterPro" id="IPR051205">
    <property type="entry name" value="UbiH/COQ6_monooxygenase"/>
</dbReference>
<comment type="pathway">
    <text evidence="2">Cofactor biosynthesis; ubiquinone biosynthesis.</text>
</comment>
<evidence type="ECO:0000259" key="9">
    <source>
        <dbReference type="Pfam" id="PF01494"/>
    </source>
</evidence>
<keyword evidence="6 10" id="KW-0560">Oxidoreductase</keyword>
<dbReference type="InterPro" id="IPR010971">
    <property type="entry name" value="UbiH/COQ6"/>
</dbReference>
<dbReference type="AlphaFoldDB" id="A0A6S6S0F4"/>
<dbReference type="EC" id="1.14.13.-" evidence="10"/>
<evidence type="ECO:0000313" key="10">
    <source>
        <dbReference type="EMBL" id="CAA6801851.1"/>
    </source>
</evidence>
<dbReference type="InterPro" id="IPR018168">
    <property type="entry name" value="Ubi_Hdrlase_CS"/>
</dbReference>
<evidence type="ECO:0000256" key="5">
    <source>
        <dbReference type="ARBA" id="ARBA00022827"/>
    </source>
</evidence>
<evidence type="ECO:0000256" key="7">
    <source>
        <dbReference type="ARBA" id="ARBA00023033"/>
    </source>
</evidence>
<proteinExistence type="inferred from homology"/>
<comment type="subunit">
    <text evidence="8">Component of the Ubi complex metabolon, which regroups five ubiquinone biosynthesis proteins (UbiE, UbiF, UbiG, UbiH and UbiI) and two accessory factors (UbiK and the lipid-binding protein UbiJ).</text>
</comment>